<dbReference type="InParanoid" id="H1Z1G2"/>
<dbReference type="SUPFAM" id="SSF52540">
    <property type="entry name" value="P-loop containing nucleoside triphosphate hydrolases"/>
    <property type="match status" value="1"/>
</dbReference>
<organism evidence="3 4">
    <name type="scientific">Methanoplanus limicola DSM 2279</name>
    <dbReference type="NCBI Taxonomy" id="937775"/>
    <lineage>
        <taxon>Archaea</taxon>
        <taxon>Methanobacteriati</taxon>
        <taxon>Methanobacteriota</taxon>
        <taxon>Stenosarchaea group</taxon>
        <taxon>Methanomicrobia</taxon>
        <taxon>Methanomicrobiales</taxon>
        <taxon>Methanomicrobiaceae</taxon>
        <taxon>Methanoplanus</taxon>
    </lineage>
</organism>
<name>H1Z1G2_9EURY</name>
<keyword evidence="4" id="KW-1185">Reference proteome</keyword>
<dbReference type="Pfam" id="PF20469">
    <property type="entry name" value="OLD-like_TOPRIM"/>
    <property type="match status" value="1"/>
</dbReference>
<dbReference type="HOGENOM" id="CLU_442056_0_0_2"/>
<dbReference type="Proteomes" id="UP000005741">
    <property type="component" value="Chromosome"/>
</dbReference>
<proteinExistence type="predicted"/>
<dbReference type="PATRIC" id="fig|937775.9.peg.2549"/>
<dbReference type="InterPro" id="IPR051396">
    <property type="entry name" value="Bact_Antivir_Def_Nuclease"/>
</dbReference>
<dbReference type="PANTHER" id="PTHR43581:SF4">
    <property type="entry name" value="ATP_GTP PHOSPHATASE"/>
    <property type="match status" value="1"/>
</dbReference>
<dbReference type="InterPro" id="IPR034139">
    <property type="entry name" value="TOPRIM_OLD"/>
</dbReference>
<evidence type="ECO:0000259" key="2">
    <source>
        <dbReference type="Pfam" id="PF20469"/>
    </source>
</evidence>
<dbReference type="EMBL" id="CM001436">
    <property type="protein sequence ID" value="EHQ36309.1"/>
    <property type="molecule type" value="Genomic_DNA"/>
</dbReference>
<accession>H1Z1G2</accession>
<feature type="domain" description="Endonuclease GajA/Old nuclease/RecF-like AAA" evidence="1">
    <location>
        <begin position="1"/>
        <end position="380"/>
    </location>
</feature>
<sequence>MKIKSISVCNYKCHRIIENLPFHEFTTLIGENDSGKTAIIDFLEIMLTNAIPKFEDYYRYLALDPQSGHDHEVTAEDISGEVIFIVDEDEIMDIPDYLDENGCFRLKKEFTSEDNHTYLYTQRYSDERFYNYKKMNANDLGVFVEELRLSPKEGTKFNNQDERKTAVKDYIQIKSQEIPSSLDWHEINFKDIQNFLPKLIRYNVDDYNNPENLIFKVLKESFEDELYCKDQNGIKKLRDQKIQDAMDRAKERLNEESGQFLKHLQKFNRRIDSISIEPEIDLTSGLKQTPVKIKEKYEPYQYLNNKGYGTKRRMYLAIFEWNKEVLSGIDQDYAIRCYDEPDNNLHIEAQRSLFRTLRSVVDDSKGKNQVILCTHSLFMIDSVSSSSINLLRNCHGSTEIDYLKSDDDPTIQEFISLMCREMGLSNSHLFFEKCFIIIEGPTESNFIPQAYRKLYNSSMAEDGITLIELGGNGAALNFLKLLMKNKSDLIILFLDNDTKRIRREKLLTDDMISSSGMTESDYRMSVDNFFKERLIYIGEKEFEDTFSNEVILSVLNRYRPKKDEKLWIDEDIRKMREKNKFSDEIISCVAKECKPNYLNKPELGTFLASLIEKEDIPQTVKDLFSKARDISGVEFL</sequence>
<dbReference type="PANTHER" id="PTHR43581">
    <property type="entry name" value="ATP/GTP PHOSPHATASE"/>
    <property type="match status" value="1"/>
</dbReference>
<dbReference type="Gene3D" id="3.40.50.300">
    <property type="entry name" value="P-loop containing nucleotide triphosphate hydrolases"/>
    <property type="match status" value="1"/>
</dbReference>
<evidence type="ECO:0000259" key="1">
    <source>
        <dbReference type="Pfam" id="PF13175"/>
    </source>
</evidence>
<dbReference type="OrthoDB" id="114588at2157"/>
<dbReference type="AlphaFoldDB" id="H1Z1G2"/>
<protein>
    <submittedName>
        <fullName evidence="3">Uncharacterized protein</fullName>
    </submittedName>
</protein>
<dbReference type="RefSeq" id="WP_004078565.1">
    <property type="nucleotide sequence ID" value="NZ_CM001436.1"/>
</dbReference>
<dbReference type="Pfam" id="PF13175">
    <property type="entry name" value="AAA_15"/>
    <property type="match status" value="1"/>
</dbReference>
<feature type="domain" description="OLD protein-like TOPRIM" evidence="2">
    <location>
        <begin position="430"/>
        <end position="497"/>
    </location>
</feature>
<dbReference type="STRING" id="937775.Metlim_2250"/>
<evidence type="ECO:0000313" key="3">
    <source>
        <dbReference type="EMBL" id="EHQ36309.1"/>
    </source>
</evidence>
<gene>
    <name evidence="3" type="ORF">Metlim_2250</name>
</gene>
<dbReference type="InterPro" id="IPR041685">
    <property type="entry name" value="AAA_GajA/Old/RecF-like"/>
</dbReference>
<dbReference type="InterPro" id="IPR027417">
    <property type="entry name" value="P-loop_NTPase"/>
</dbReference>
<reference evidence="3 4" key="1">
    <citation type="submission" date="2011-10" db="EMBL/GenBank/DDBJ databases">
        <title>The Improved High-Quality Draft genome of Methanoplanus limicola DSM 2279.</title>
        <authorList>
            <consortium name="US DOE Joint Genome Institute (JGI-PGF)"/>
            <person name="Lucas S."/>
            <person name="Copeland A."/>
            <person name="Lapidus A."/>
            <person name="Glavina del Rio T."/>
            <person name="Dalin E."/>
            <person name="Tice H."/>
            <person name="Bruce D."/>
            <person name="Goodwin L."/>
            <person name="Pitluck S."/>
            <person name="Peters L."/>
            <person name="Mikhailova N."/>
            <person name="Lu M."/>
            <person name="Kyrpides N."/>
            <person name="Mavromatis K."/>
            <person name="Ivanova N."/>
            <person name="Markowitz V."/>
            <person name="Cheng J.-F."/>
            <person name="Hugenholtz P."/>
            <person name="Woyke T."/>
            <person name="Wu D."/>
            <person name="Wirth R."/>
            <person name="Brambilla E.-M."/>
            <person name="Klenk H.-P."/>
            <person name="Eisen J.A."/>
        </authorList>
    </citation>
    <scope>NUCLEOTIDE SEQUENCE [LARGE SCALE GENOMIC DNA]</scope>
    <source>
        <strain evidence="3 4">DSM 2279</strain>
    </source>
</reference>
<evidence type="ECO:0000313" key="4">
    <source>
        <dbReference type="Proteomes" id="UP000005741"/>
    </source>
</evidence>